<accession>A0A0F9M0H7</accession>
<protein>
    <submittedName>
        <fullName evidence="1">Uncharacterized protein</fullName>
    </submittedName>
</protein>
<dbReference type="EMBL" id="LAZR01005529">
    <property type="protein sequence ID" value="KKM99158.1"/>
    <property type="molecule type" value="Genomic_DNA"/>
</dbReference>
<comment type="caution">
    <text evidence="1">The sequence shown here is derived from an EMBL/GenBank/DDBJ whole genome shotgun (WGS) entry which is preliminary data.</text>
</comment>
<dbReference type="AlphaFoldDB" id="A0A0F9M0H7"/>
<proteinExistence type="predicted"/>
<gene>
    <name evidence="1" type="ORF">LCGC14_1150600</name>
</gene>
<name>A0A0F9M0H7_9ZZZZ</name>
<evidence type="ECO:0000313" key="1">
    <source>
        <dbReference type="EMBL" id="KKM99158.1"/>
    </source>
</evidence>
<organism evidence="1">
    <name type="scientific">marine sediment metagenome</name>
    <dbReference type="NCBI Taxonomy" id="412755"/>
    <lineage>
        <taxon>unclassified sequences</taxon>
        <taxon>metagenomes</taxon>
        <taxon>ecological metagenomes</taxon>
    </lineage>
</organism>
<reference evidence="1" key="1">
    <citation type="journal article" date="2015" name="Nature">
        <title>Complex archaea that bridge the gap between prokaryotes and eukaryotes.</title>
        <authorList>
            <person name="Spang A."/>
            <person name="Saw J.H."/>
            <person name="Jorgensen S.L."/>
            <person name="Zaremba-Niedzwiedzka K."/>
            <person name="Martijn J."/>
            <person name="Lind A.E."/>
            <person name="van Eijk R."/>
            <person name="Schleper C."/>
            <person name="Guy L."/>
            <person name="Ettema T.J."/>
        </authorList>
    </citation>
    <scope>NUCLEOTIDE SEQUENCE</scope>
</reference>
<sequence>MTIYAADMPWGETLRIRANLAEASTPIEYEGNPGEWVSTQYQTASAQHCSTRAMTLVIEMLGSDWYGYEDDALADVLDDLDVYDCETAAEDAA</sequence>